<dbReference type="HOGENOM" id="CLU_1856319_0_0_1"/>
<gene>
    <name evidence="1" type="ORF">BN946_scf184644.g7</name>
</gene>
<accession>A0A060SUT9</accession>
<dbReference type="STRING" id="5643.A0A060SUT9"/>
<dbReference type="EMBL" id="CCBP010000351">
    <property type="protein sequence ID" value="CDO76233.1"/>
    <property type="molecule type" value="Genomic_DNA"/>
</dbReference>
<sequence>MRLNGSRFMATEGDKHLVVVQSLAPEVAVRNLPPGAFRCQDTESPYTGRINLDFLDPDMNPAGGQSSSPSDLITLTLTLSNPRHSKGQLKPYARDKWLWMTCARLRRTTGPSSVRMWEIIKASDDANGRLRKIYWKCT</sequence>
<dbReference type="AlphaFoldDB" id="A0A060SUT9"/>
<comment type="caution">
    <text evidence="1">The sequence shown here is derived from an EMBL/GenBank/DDBJ whole genome shotgun (WGS) entry which is preliminary data.</text>
</comment>
<evidence type="ECO:0000313" key="2">
    <source>
        <dbReference type="Proteomes" id="UP000029665"/>
    </source>
</evidence>
<keyword evidence="2" id="KW-1185">Reference proteome</keyword>
<proteinExistence type="predicted"/>
<dbReference type="Proteomes" id="UP000029665">
    <property type="component" value="Unassembled WGS sequence"/>
</dbReference>
<name>A0A060SUT9_PYCCI</name>
<dbReference type="OrthoDB" id="428260at2759"/>
<organism evidence="1 2">
    <name type="scientific">Pycnoporus cinnabarinus</name>
    <name type="common">Cinnabar-red polypore</name>
    <name type="synonym">Trametes cinnabarina</name>
    <dbReference type="NCBI Taxonomy" id="5643"/>
    <lineage>
        <taxon>Eukaryota</taxon>
        <taxon>Fungi</taxon>
        <taxon>Dikarya</taxon>
        <taxon>Basidiomycota</taxon>
        <taxon>Agaricomycotina</taxon>
        <taxon>Agaricomycetes</taxon>
        <taxon>Polyporales</taxon>
        <taxon>Polyporaceae</taxon>
        <taxon>Trametes</taxon>
    </lineage>
</organism>
<protein>
    <submittedName>
        <fullName evidence="1">Uncharacterized protein</fullName>
    </submittedName>
</protein>
<evidence type="ECO:0000313" key="1">
    <source>
        <dbReference type="EMBL" id="CDO76233.1"/>
    </source>
</evidence>
<reference evidence="1" key="1">
    <citation type="submission" date="2014-01" db="EMBL/GenBank/DDBJ databases">
        <title>The genome of the white-rot fungus Pycnoporus cinnabarinus: a basidiomycete model with a versatile arsenal for lignocellulosic biomass breakdown.</title>
        <authorList>
            <person name="Levasseur A."/>
            <person name="Lomascolo A."/>
            <person name="Ruiz-Duenas F.J."/>
            <person name="Uzan E."/>
            <person name="Piumi F."/>
            <person name="Kues U."/>
            <person name="Ram A.F.J."/>
            <person name="Murat C."/>
            <person name="Haon M."/>
            <person name="Benoit I."/>
            <person name="Arfi Y."/>
            <person name="Chevret D."/>
            <person name="Drula E."/>
            <person name="Kwon M.J."/>
            <person name="Gouret P."/>
            <person name="Lesage-Meessen L."/>
            <person name="Lombard V."/>
            <person name="Mariette J."/>
            <person name="Noirot C."/>
            <person name="Park J."/>
            <person name="Patyshakuliyeva A."/>
            <person name="Wieneger R.A.B."/>
            <person name="Wosten H.A.B."/>
            <person name="Martin F."/>
            <person name="Coutinho P.M."/>
            <person name="de Vries R."/>
            <person name="Martinez A.T."/>
            <person name="Klopp C."/>
            <person name="Pontarotti P."/>
            <person name="Henrissat B."/>
            <person name="Record E."/>
        </authorList>
    </citation>
    <scope>NUCLEOTIDE SEQUENCE [LARGE SCALE GENOMIC DNA]</scope>
    <source>
        <strain evidence="1">BRFM137</strain>
    </source>
</reference>